<keyword evidence="2" id="KW-1185">Reference proteome</keyword>
<sequence>MEYARFRTPVVTVLFMADVSTMTLEPSVPGTLVDGLRSFAGDHGGAKAVIEYVGRRGARIVLVGTDGAWGDQFAPSTDVARQACATAGVDIENAWERELIEQMRPSKDLWRSMGRRSLAR</sequence>
<reference evidence="1" key="1">
    <citation type="submission" date="2021-01" db="EMBL/GenBank/DDBJ databases">
        <title>Whole genome shotgun sequence of Planosporangium mesophilum NBRC 109066.</title>
        <authorList>
            <person name="Komaki H."/>
            <person name="Tamura T."/>
        </authorList>
    </citation>
    <scope>NUCLEOTIDE SEQUENCE</scope>
    <source>
        <strain evidence="1">NBRC 109066</strain>
    </source>
</reference>
<name>A0A8J3T9W5_9ACTN</name>
<proteinExistence type="predicted"/>
<gene>
    <name evidence="1" type="ORF">Pme01_13030</name>
</gene>
<dbReference type="AlphaFoldDB" id="A0A8J3T9W5"/>
<dbReference type="Proteomes" id="UP000599074">
    <property type="component" value="Unassembled WGS sequence"/>
</dbReference>
<organism evidence="1 2">
    <name type="scientific">Planosporangium mesophilum</name>
    <dbReference type="NCBI Taxonomy" id="689768"/>
    <lineage>
        <taxon>Bacteria</taxon>
        <taxon>Bacillati</taxon>
        <taxon>Actinomycetota</taxon>
        <taxon>Actinomycetes</taxon>
        <taxon>Micromonosporales</taxon>
        <taxon>Micromonosporaceae</taxon>
        <taxon>Planosporangium</taxon>
    </lineage>
</organism>
<accession>A0A8J3T9W5</accession>
<evidence type="ECO:0000313" key="2">
    <source>
        <dbReference type="Proteomes" id="UP000599074"/>
    </source>
</evidence>
<protein>
    <submittedName>
        <fullName evidence="1">Uncharacterized protein</fullName>
    </submittedName>
</protein>
<evidence type="ECO:0000313" key="1">
    <source>
        <dbReference type="EMBL" id="GII21706.1"/>
    </source>
</evidence>
<dbReference type="EMBL" id="BOON01000011">
    <property type="protein sequence ID" value="GII21706.1"/>
    <property type="molecule type" value="Genomic_DNA"/>
</dbReference>
<comment type="caution">
    <text evidence="1">The sequence shown here is derived from an EMBL/GenBank/DDBJ whole genome shotgun (WGS) entry which is preliminary data.</text>
</comment>